<gene>
    <name evidence="2" type="ORF">PM3016_5428</name>
</gene>
<evidence type="ECO:0000313" key="3">
    <source>
        <dbReference type="Proteomes" id="UP000007523"/>
    </source>
</evidence>
<dbReference type="KEGG" id="pmq:PM3016_5428"/>
<dbReference type="Proteomes" id="UP000007523">
    <property type="component" value="Chromosome"/>
</dbReference>
<dbReference type="STRING" id="1116391.PM3016_5428"/>
<evidence type="ECO:0000259" key="1">
    <source>
        <dbReference type="Pfam" id="PF04865"/>
    </source>
</evidence>
<dbReference type="AlphaFoldDB" id="H6NDS9"/>
<dbReference type="HOGENOM" id="CLU_045101_0_0_9"/>
<dbReference type="InterPro" id="IPR006949">
    <property type="entry name" value="Barrel_Baseplate_J-like"/>
</dbReference>
<dbReference type="RefSeq" id="WP_014371564.1">
    <property type="nucleotide sequence ID" value="NC_016935.1"/>
</dbReference>
<evidence type="ECO:0000313" key="2">
    <source>
        <dbReference type="EMBL" id="AFC32128.1"/>
    </source>
</evidence>
<dbReference type="PANTHER" id="PTHR37829:SF3">
    <property type="entry name" value="PROTEIN JAYE-RELATED"/>
    <property type="match status" value="1"/>
</dbReference>
<keyword evidence="3" id="KW-1185">Reference proteome</keyword>
<protein>
    <submittedName>
        <fullName evidence="2">Baseplate protein</fullName>
    </submittedName>
</protein>
<proteinExistence type="predicted"/>
<accession>H6NDS9</accession>
<dbReference type="InterPro" id="IPR052399">
    <property type="entry name" value="Phage_Baseplate_Assmbl_Protein"/>
</dbReference>
<dbReference type="EMBL" id="CP003235">
    <property type="protein sequence ID" value="AFC32128.1"/>
    <property type="molecule type" value="Genomic_DNA"/>
</dbReference>
<name>H6NDS9_9BACL</name>
<organism evidence="2 3">
    <name type="scientific">Paenibacillus mucilaginosus 3016</name>
    <dbReference type="NCBI Taxonomy" id="1116391"/>
    <lineage>
        <taxon>Bacteria</taxon>
        <taxon>Bacillati</taxon>
        <taxon>Bacillota</taxon>
        <taxon>Bacilli</taxon>
        <taxon>Bacillales</taxon>
        <taxon>Paenibacillaceae</taxon>
        <taxon>Paenibacillus</taxon>
    </lineage>
</organism>
<feature type="domain" description="Baseplate protein J-like barrel" evidence="1">
    <location>
        <begin position="95"/>
        <end position="175"/>
    </location>
</feature>
<reference evidence="2 3" key="1">
    <citation type="journal article" date="2012" name="J. Bacteriol.">
        <title>Complete Genome Sequence of Paenibacillus mucilaginosus 3016, a Bacterium Functional as Microbial Fertilizer.</title>
        <authorList>
            <person name="Ma M."/>
            <person name="Wang Z."/>
            <person name="Li L."/>
            <person name="Jiang X."/>
            <person name="Guan D."/>
            <person name="Cao F."/>
            <person name="Chen H."/>
            <person name="Wang X."/>
            <person name="Shen D."/>
            <person name="Du B."/>
            <person name="Li J."/>
        </authorList>
    </citation>
    <scope>NUCLEOTIDE SEQUENCE [LARGE SCALE GENOMIC DNA]</scope>
    <source>
        <strain evidence="2 3">3016</strain>
    </source>
</reference>
<sequence length="391" mass="40927">MLDSSGFKRKTYADLLAEGEAKARELFGEDINTSRMSPVGIVLRVFAWFLSVLWMVAEKVYLSAFVDTAEGVSLDRLGVQAGVRRIVDTYASGPVELTGTAGYMVNPGLLAQKPSGTQYVITNAVTLGGNGKGITTVQAVNPGSSGNADVGEISVLVNPDANLTAITNLEAIENGADRESDAAFRARFRTSRAARGSATLNSLQASVAALPGVRAVKVVENEEEVPDSEGRPPNSFETYVLGGEQAAIARAIFDNKAGGIRTWGSITQQVADISGTLRTIRFSRPTTVPIFANLQVETNSSAASNVADQVKDAIVQYIGGETADGTVYAGGTMGEDVLWAKIIRAAYTVTGVENVHGGIGTTAGSYSTNDIGIQEQQVAQINAADIGVTVA</sequence>
<dbReference type="Pfam" id="PF04865">
    <property type="entry name" value="Baseplate_J"/>
    <property type="match status" value="1"/>
</dbReference>
<dbReference type="PANTHER" id="PTHR37829">
    <property type="entry name" value="PHAGE-LIKE ELEMENT PBSX PROTEIN XKDT"/>
    <property type="match status" value="1"/>
</dbReference>